<organism evidence="1 2">
    <name type="scientific">Ectothiorhodospira mobilis</name>
    <dbReference type="NCBI Taxonomy" id="195064"/>
    <lineage>
        <taxon>Bacteria</taxon>
        <taxon>Pseudomonadati</taxon>
        <taxon>Pseudomonadota</taxon>
        <taxon>Gammaproteobacteria</taxon>
        <taxon>Chromatiales</taxon>
        <taxon>Ectothiorhodospiraceae</taxon>
        <taxon>Ectothiorhodospira</taxon>
    </lineage>
</organism>
<name>A0A1I4Q883_ECTMO</name>
<protein>
    <submittedName>
        <fullName evidence="1">Uncharacterized protein</fullName>
    </submittedName>
</protein>
<accession>A0A1I4Q883</accession>
<dbReference type="Proteomes" id="UP000199556">
    <property type="component" value="Unassembled WGS sequence"/>
</dbReference>
<gene>
    <name evidence="1" type="ORF">SAMN05421721_103219</name>
</gene>
<dbReference type="AlphaFoldDB" id="A0A1I4Q883"/>
<dbReference type="EMBL" id="FOUO01000003">
    <property type="protein sequence ID" value="SFM36006.1"/>
    <property type="molecule type" value="Genomic_DNA"/>
</dbReference>
<keyword evidence="2" id="KW-1185">Reference proteome</keyword>
<evidence type="ECO:0000313" key="2">
    <source>
        <dbReference type="Proteomes" id="UP000199556"/>
    </source>
</evidence>
<evidence type="ECO:0000313" key="1">
    <source>
        <dbReference type="EMBL" id="SFM36006.1"/>
    </source>
</evidence>
<proteinExistence type="predicted"/>
<reference evidence="1 2" key="1">
    <citation type="submission" date="2016-10" db="EMBL/GenBank/DDBJ databases">
        <authorList>
            <person name="de Groot N.N."/>
        </authorList>
    </citation>
    <scope>NUCLEOTIDE SEQUENCE [LARGE SCALE GENOMIC DNA]</scope>
    <source>
        <strain evidence="1 2">DSM 4180</strain>
    </source>
</reference>
<sequence>MRRMRMIRRIAAHPPHHVPRRLHYSYRTEQAHIYWIRFIFSGKRRPREMGKEVSAILRRMRERYWLMAIVYGRGLRAAEWLPQIDTHVLQRGGGAVRGPVDALLGSGGCPEDPACTARPSFFFPSP</sequence>